<dbReference type="AlphaFoldDB" id="A0A9W6HKZ9"/>
<feature type="transmembrane region" description="Helical" evidence="2">
    <location>
        <begin position="40"/>
        <end position="60"/>
    </location>
</feature>
<keyword evidence="2" id="KW-0472">Membrane</keyword>
<dbReference type="InterPro" id="IPR038765">
    <property type="entry name" value="Papain-like_cys_pep_sf"/>
</dbReference>
<sequence>MPPAEPAPRRRPGGELRLTIALWVALAVTMVPLLRVVHSGAWMAGAAILSAALLGAGFGLRRIGRMPAVAVTLIQFVVWVVAVTAVFLPGTAMLGVLPSAASFGEARDLVESAAAQIVDGVAPLEPSAGLSFVIVACLGLLAIGLDHVVLTTRMPLLATIALVAVWLIPAIAVPAGVDVPAFVLLAAAILWLLRAETRTREAAASPRAGGVTALALTVGALAITGAVVVGPALPPPTAAPGGLGAATSIDPTLDLGDDLRRPGDVTVLTLHGDAPDIPYLRVATLSSFDGRVWQPDRPRSVPLAADALAPVTAEDGVRVTEYRTSVQVSQLSSEYLPIPFPAVGVAGLEGAWSVVPYSRTVFTASGNVQGQSYDVVSHVPRPTLEQIRSSSARIADSPLDLTALPADTPGVIARTARSVTAGAVSDYDRLVALQSWFRGPEFTYSLSAPVQDGFDDAGVDAVAAFLDRKQGYCVHFAGSFALMARSLGMPSRVVVGFLPGSPTGRIVDGERVAAVTMSQLHAWPEVYFDGIGWVPFEPTKSLGVATEFRRASEPADSAGTDVATPSAAPSPTSSATGGPAERPDQPSEAAPAAARSIDVWPVLTAVFAALLVAIAPATATWVRRRMRRARGGIDGAWRNAQDAAIDRGIPLRLAETPRAFGQHLIAGGAPPDAVARLVSAVERASYAPEQAAGAEVGGRASVTDRAFTDAERIRRGLFEAVPTGDRVRTLVLPRSLVIRPGSGLAERGARA</sequence>
<proteinExistence type="predicted"/>
<keyword evidence="5" id="KW-1185">Reference proteome</keyword>
<dbReference type="SMART" id="SM00460">
    <property type="entry name" value="TGc"/>
    <property type="match status" value="1"/>
</dbReference>
<accession>A0A9W6HKZ9</accession>
<feature type="compositionally biased region" description="Low complexity" evidence="1">
    <location>
        <begin position="563"/>
        <end position="580"/>
    </location>
</feature>
<feature type="transmembrane region" description="Helical" evidence="2">
    <location>
        <begin position="179"/>
        <end position="196"/>
    </location>
</feature>
<dbReference type="InterPro" id="IPR025403">
    <property type="entry name" value="TgpA-like_C"/>
</dbReference>
<dbReference type="Pfam" id="PF13559">
    <property type="entry name" value="DUF4129"/>
    <property type="match status" value="1"/>
</dbReference>
<name>A0A9W6HKZ9_9MICO</name>
<dbReference type="PANTHER" id="PTHR42736">
    <property type="entry name" value="PROTEIN-GLUTAMINE GAMMA-GLUTAMYLTRANSFERASE"/>
    <property type="match status" value="1"/>
</dbReference>
<feature type="transmembrane region" description="Helical" evidence="2">
    <location>
        <begin position="599"/>
        <end position="622"/>
    </location>
</feature>
<evidence type="ECO:0000256" key="1">
    <source>
        <dbReference type="SAM" id="MobiDB-lite"/>
    </source>
</evidence>
<keyword evidence="2" id="KW-1133">Transmembrane helix</keyword>
<dbReference type="SUPFAM" id="SSF54001">
    <property type="entry name" value="Cysteine proteinases"/>
    <property type="match status" value="1"/>
</dbReference>
<evidence type="ECO:0000313" key="5">
    <source>
        <dbReference type="Proteomes" id="UP001142291"/>
    </source>
</evidence>
<dbReference type="InterPro" id="IPR052901">
    <property type="entry name" value="Bact_TGase-like"/>
</dbReference>
<gene>
    <name evidence="4" type="ORF">GCM10017591_06160</name>
</gene>
<dbReference type="PANTHER" id="PTHR42736:SF1">
    <property type="entry name" value="PROTEIN-GLUTAMINE GAMMA-GLUTAMYLTRANSFERASE"/>
    <property type="match status" value="1"/>
</dbReference>
<dbReference type="Gene3D" id="3.10.620.30">
    <property type="match status" value="1"/>
</dbReference>
<reference evidence="4" key="1">
    <citation type="journal article" date="2014" name="Int. J. Syst. Evol. Microbiol.">
        <title>Complete genome sequence of Corynebacterium casei LMG S-19264T (=DSM 44701T), isolated from a smear-ripened cheese.</title>
        <authorList>
            <consortium name="US DOE Joint Genome Institute (JGI-PGF)"/>
            <person name="Walter F."/>
            <person name="Albersmeier A."/>
            <person name="Kalinowski J."/>
            <person name="Ruckert C."/>
        </authorList>
    </citation>
    <scope>NUCLEOTIDE SEQUENCE</scope>
    <source>
        <strain evidence="4">VKM Ac-1940</strain>
    </source>
</reference>
<comment type="caution">
    <text evidence="4">The sequence shown here is derived from an EMBL/GenBank/DDBJ whole genome shotgun (WGS) entry which is preliminary data.</text>
</comment>
<evidence type="ECO:0000313" key="4">
    <source>
        <dbReference type="EMBL" id="GLJ94555.1"/>
    </source>
</evidence>
<dbReference type="EMBL" id="BSER01000002">
    <property type="protein sequence ID" value="GLJ94555.1"/>
    <property type="molecule type" value="Genomic_DNA"/>
</dbReference>
<dbReference type="InterPro" id="IPR002931">
    <property type="entry name" value="Transglutaminase-like"/>
</dbReference>
<dbReference type="RefSeq" id="WP_204965115.1">
    <property type="nucleotide sequence ID" value="NZ_BAAAUR010000008.1"/>
</dbReference>
<feature type="transmembrane region" description="Helical" evidence="2">
    <location>
        <begin position="67"/>
        <end position="88"/>
    </location>
</feature>
<protein>
    <submittedName>
        <fullName evidence="4">Transglutaminase</fullName>
    </submittedName>
</protein>
<feature type="transmembrane region" description="Helical" evidence="2">
    <location>
        <begin position="208"/>
        <end position="233"/>
    </location>
</feature>
<organism evidence="4 5">
    <name type="scientific">Microbacterium dextranolyticum</name>
    <dbReference type="NCBI Taxonomy" id="36806"/>
    <lineage>
        <taxon>Bacteria</taxon>
        <taxon>Bacillati</taxon>
        <taxon>Actinomycetota</taxon>
        <taxon>Actinomycetes</taxon>
        <taxon>Micrococcales</taxon>
        <taxon>Microbacteriaceae</taxon>
        <taxon>Microbacterium</taxon>
    </lineage>
</organism>
<dbReference type="Pfam" id="PF01841">
    <property type="entry name" value="Transglut_core"/>
    <property type="match status" value="1"/>
</dbReference>
<feature type="region of interest" description="Disordered" evidence="1">
    <location>
        <begin position="553"/>
        <end position="592"/>
    </location>
</feature>
<dbReference type="InterPro" id="IPR021878">
    <property type="entry name" value="TgpA_N"/>
</dbReference>
<evidence type="ECO:0000256" key="2">
    <source>
        <dbReference type="SAM" id="Phobius"/>
    </source>
</evidence>
<reference evidence="4" key="2">
    <citation type="submission" date="2023-01" db="EMBL/GenBank/DDBJ databases">
        <authorList>
            <person name="Sun Q."/>
            <person name="Evtushenko L."/>
        </authorList>
    </citation>
    <scope>NUCLEOTIDE SEQUENCE</scope>
    <source>
        <strain evidence="4">VKM Ac-1940</strain>
    </source>
</reference>
<feature type="transmembrane region" description="Helical" evidence="2">
    <location>
        <begin position="156"/>
        <end position="173"/>
    </location>
</feature>
<feature type="transmembrane region" description="Helical" evidence="2">
    <location>
        <begin position="128"/>
        <end position="149"/>
    </location>
</feature>
<dbReference type="Proteomes" id="UP001142291">
    <property type="component" value="Unassembled WGS sequence"/>
</dbReference>
<feature type="domain" description="Transglutaminase-like" evidence="3">
    <location>
        <begin position="465"/>
        <end position="540"/>
    </location>
</feature>
<feature type="transmembrane region" description="Helical" evidence="2">
    <location>
        <begin position="16"/>
        <end position="34"/>
    </location>
</feature>
<evidence type="ECO:0000259" key="3">
    <source>
        <dbReference type="SMART" id="SM00460"/>
    </source>
</evidence>
<dbReference type="Pfam" id="PF11992">
    <property type="entry name" value="TgpA_N"/>
    <property type="match status" value="1"/>
</dbReference>
<keyword evidence="2" id="KW-0812">Transmembrane</keyword>